<reference evidence="1 2" key="1">
    <citation type="submission" date="2019-03" db="EMBL/GenBank/DDBJ databases">
        <authorList>
            <person name="Kim M.K.M."/>
        </authorList>
    </citation>
    <scope>NUCLEOTIDE SEQUENCE [LARGE SCALE GENOMIC DNA]</scope>
    <source>
        <strain evidence="1 2">18JY21-1</strain>
    </source>
</reference>
<proteinExistence type="predicted"/>
<evidence type="ECO:0008006" key="3">
    <source>
        <dbReference type="Google" id="ProtNLM"/>
    </source>
</evidence>
<comment type="caution">
    <text evidence="1">The sequence shown here is derived from an EMBL/GenBank/DDBJ whole genome shotgun (WGS) entry which is preliminary data.</text>
</comment>
<gene>
    <name evidence="1" type="ORF">E0485_14680</name>
</gene>
<dbReference type="RefSeq" id="WP_132418815.1">
    <property type="nucleotide sequence ID" value="NZ_SKFG01000014.1"/>
</dbReference>
<keyword evidence="2" id="KW-1185">Reference proteome</keyword>
<accession>A0A4R4E943</accession>
<sequence>MSKDVRAPLEKLFSRYRLYKRSERMKSPTIETKITPSYEQRLHGNTNTISKPVEDAVLREIEITERRRSYISTVEKAVEMLDEPEREIIEMRYMQKDYICDYHVYDQLGIGNPTYRRRRDAAMERLNVLLETVIMDERSIV</sequence>
<organism evidence="1 2">
    <name type="scientific">Paenibacillus albiflavus</name>
    <dbReference type="NCBI Taxonomy" id="2545760"/>
    <lineage>
        <taxon>Bacteria</taxon>
        <taxon>Bacillati</taxon>
        <taxon>Bacillota</taxon>
        <taxon>Bacilli</taxon>
        <taxon>Bacillales</taxon>
        <taxon>Paenibacillaceae</taxon>
        <taxon>Paenibacillus</taxon>
    </lineage>
</organism>
<protein>
    <recommendedName>
        <fullName evidence="3">ArpU family transcriptional regulator</fullName>
    </recommendedName>
</protein>
<name>A0A4R4E943_9BACL</name>
<evidence type="ECO:0000313" key="2">
    <source>
        <dbReference type="Proteomes" id="UP000295418"/>
    </source>
</evidence>
<dbReference type="EMBL" id="SKFG01000014">
    <property type="protein sequence ID" value="TCZ76089.1"/>
    <property type="molecule type" value="Genomic_DNA"/>
</dbReference>
<dbReference type="AlphaFoldDB" id="A0A4R4E943"/>
<dbReference type="OrthoDB" id="1797434at2"/>
<dbReference type="NCBIfam" id="TIGR01637">
    <property type="entry name" value="phage_arpU"/>
    <property type="match status" value="1"/>
</dbReference>
<dbReference type="Proteomes" id="UP000295418">
    <property type="component" value="Unassembled WGS sequence"/>
</dbReference>
<evidence type="ECO:0000313" key="1">
    <source>
        <dbReference type="EMBL" id="TCZ76089.1"/>
    </source>
</evidence>
<dbReference type="InterPro" id="IPR006524">
    <property type="entry name" value="ArpU-like"/>
</dbReference>